<comment type="caution">
    <text evidence="7">The sequence shown here is derived from an EMBL/GenBank/DDBJ whole genome shotgun (WGS) entry which is preliminary data.</text>
</comment>
<feature type="domain" description="Major facilitator superfamily (MFS) profile" evidence="6">
    <location>
        <begin position="16"/>
        <end position="389"/>
    </location>
</feature>
<evidence type="ECO:0000313" key="8">
    <source>
        <dbReference type="Proteomes" id="UP001205337"/>
    </source>
</evidence>
<feature type="transmembrane region" description="Helical" evidence="5">
    <location>
        <begin position="170"/>
        <end position="190"/>
    </location>
</feature>
<dbReference type="PANTHER" id="PTHR43683:SF1">
    <property type="entry name" value="MULTIDRUG EFFLUX PROTEIN YFMO"/>
    <property type="match status" value="1"/>
</dbReference>
<evidence type="ECO:0000259" key="6">
    <source>
        <dbReference type="PROSITE" id="PS50850"/>
    </source>
</evidence>
<feature type="transmembrane region" description="Helical" evidence="5">
    <location>
        <begin position="54"/>
        <end position="74"/>
    </location>
</feature>
<comment type="subcellular location">
    <subcellularLocation>
        <location evidence="1">Cell membrane</location>
        <topology evidence="1">Multi-pass membrane protein</topology>
    </subcellularLocation>
</comment>
<keyword evidence="2 5" id="KW-0812">Transmembrane</keyword>
<dbReference type="InterPro" id="IPR053200">
    <property type="entry name" value="YfmO-like"/>
</dbReference>
<keyword evidence="3 5" id="KW-1133">Transmembrane helix</keyword>
<dbReference type="RefSeq" id="WP_258798065.1">
    <property type="nucleotide sequence ID" value="NZ_JANTHX010000005.1"/>
</dbReference>
<accession>A0ABT1ZEE1</accession>
<dbReference type="Pfam" id="PF07690">
    <property type="entry name" value="MFS_1"/>
    <property type="match status" value="1"/>
</dbReference>
<sequence>MSGHGDGANILKQPKAVWAVAFACVIAFMGIGLVDPILPSIAADLDATPTQTELLFTSYLLVTGAMMFFTSWVSSRIGARWTLLIGLALIVVFAAFAGFSGSVETIIGFRAGWGLGNALFISTALATIVGAAAGGSGAAIILYEAALGVGIAIGPLLGGLLGTISWRGPFFGTAALMAIALIAILVMLPGDAKAQRPAPAKLSAPFRALRIPALAVLALVALFYNIGFFVLLAYTPFPLGFDAIGLGLTFCAWGISLAVTSVWVAPILTARMRRTTVIATVLPLLAVDLVLAGVFVSSPAALVAAVIVGGLLLGVMNTVLTESVMEATDLPRGVASSAYSGVRFLGAAVAPPLATVLAYLGSAGLPYFVGALSLALAAGLVLAFRGKLARIDGDVEPPLVEAEAIGLGDAA</sequence>
<dbReference type="PROSITE" id="PS50850">
    <property type="entry name" value="MFS"/>
    <property type="match status" value="1"/>
</dbReference>
<organism evidence="7 8">
    <name type="scientific">Protaetiibacter mangrovi</name>
    <dbReference type="NCBI Taxonomy" id="2970926"/>
    <lineage>
        <taxon>Bacteria</taxon>
        <taxon>Bacillati</taxon>
        <taxon>Actinomycetota</taxon>
        <taxon>Actinomycetes</taxon>
        <taxon>Micrococcales</taxon>
        <taxon>Microbacteriaceae</taxon>
        <taxon>Protaetiibacter</taxon>
    </lineage>
</organism>
<dbReference type="InterPro" id="IPR036259">
    <property type="entry name" value="MFS_trans_sf"/>
</dbReference>
<dbReference type="InterPro" id="IPR011701">
    <property type="entry name" value="MFS"/>
</dbReference>
<evidence type="ECO:0000256" key="2">
    <source>
        <dbReference type="ARBA" id="ARBA00022692"/>
    </source>
</evidence>
<keyword evidence="8" id="KW-1185">Reference proteome</keyword>
<feature type="transmembrane region" description="Helical" evidence="5">
    <location>
        <begin position="341"/>
        <end position="361"/>
    </location>
</feature>
<dbReference type="Gene3D" id="1.20.1250.20">
    <property type="entry name" value="MFS general substrate transporter like domains"/>
    <property type="match status" value="1"/>
</dbReference>
<keyword evidence="4 5" id="KW-0472">Membrane</keyword>
<dbReference type="Proteomes" id="UP001205337">
    <property type="component" value="Unassembled WGS sequence"/>
</dbReference>
<feature type="transmembrane region" description="Helical" evidence="5">
    <location>
        <begin position="140"/>
        <end position="164"/>
    </location>
</feature>
<reference evidence="7 8" key="1">
    <citation type="submission" date="2022-08" db="EMBL/GenBank/DDBJ databases">
        <authorList>
            <person name="Li F."/>
        </authorList>
    </citation>
    <scope>NUCLEOTIDE SEQUENCE [LARGE SCALE GENOMIC DNA]</scope>
    <source>
        <strain evidence="7 8">10F1B-8-1</strain>
    </source>
</reference>
<dbReference type="InterPro" id="IPR001958">
    <property type="entry name" value="Tet-R_TetA/multi-R_MdtG-like"/>
</dbReference>
<evidence type="ECO:0000256" key="1">
    <source>
        <dbReference type="ARBA" id="ARBA00004651"/>
    </source>
</evidence>
<evidence type="ECO:0000256" key="3">
    <source>
        <dbReference type="ARBA" id="ARBA00022989"/>
    </source>
</evidence>
<feature type="transmembrane region" description="Helical" evidence="5">
    <location>
        <begin position="243"/>
        <end position="265"/>
    </location>
</feature>
<feature type="transmembrane region" description="Helical" evidence="5">
    <location>
        <begin position="367"/>
        <end position="384"/>
    </location>
</feature>
<dbReference type="PANTHER" id="PTHR43683">
    <property type="entry name" value="MULTIDRUG EFFLUX PROTEIN YFMO"/>
    <property type="match status" value="1"/>
</dbReference>
<dbReference type="PRINTS" id="PR01035">
    <property type="entry name" value="TCRTETA"/>
</dbReference>
<gene>
    <name evidence="7" type="ORF">NUH29_05710</name>
</gene>
<proteinExistence type="predicted"/>
<feature type="transmembrane region" description="Helical" evidence="5">
    <location>
        <begin position="277"/>
        <end position="296"/>
    </location>
</feature>
<evidence type="ECO:0000256" key="5">
    <source>
        <dbReference type="SAM" id="Phobius"/>
    </source>
</evidence>
<feature type="transmembrane region" description="Helical" evidence="5">
    <location>
        <begin position="111"/>
        <end position="133"/>
    </location>
</feature>
<feature type="transmembrane region" description="Helical" evidence="5">
    <location>
        <begin position="211"/>
        <end position="237"/>
    </location>
</feature>
<dbReference type="CDD" id="cd17474">
    <property type="entry name" value="MFS_YfmO_like"/>
    <property type="match status" value="1"/>
</dbReference>
<feature type="transmembrane region" description="Helical" evidence="5">
    <location>
        <begin position="302"/>
        <end position="320"/>
    </location>
</feature>
<dbReference type="InterPro" id="IPR020846">
    <property type="entry name" value="MFS_dom"/>
</dbReference>
<protein>
    <submittedName>
        <fullName evidence="7">MFS transporter</fullName>
    </submittedName>
</protein>
<feature type="transmembrane region" description="Helical" evidence="5">
    <location>
        <begin position="16"/>
        <end position="34"/>
    </location>
</feature>
<evidence type="ECO:0000313" key="7">
    <source>
        <dbReference type="EMBL" id="MCS0499046.1"/>
    </source>
</evidence>
<name>A0ABT1ZEE1_9MICO</name>
<dbReference type="SUPFAM" id="SSF103473">
    <property type="entry name" value="MFS general substrate transporter"/>
    <property type="match status" value="1"/>
</dbReference>
<feature type="transmembrane region" description="Helical" evidence="5">
    <location>
        <begin position="81"/>
        <end position="99"/>
    </location>
</feature>
<dbReference type="EMBL" id="JANTHX010000005">
    <property type="protein sequence ID" value="MCS0499046.1"/>
    <property type="molecule type" value="Genomic_DNA"/>
</dbReference>
<evidence type="ECO:0000256" key="4">
    <source>
        <dbReference type="ARBA" id="ARBA00023136"/>
    </source>
</evidence>